<organism evidence="1 2">
    <name type="scientific">Novosphingobium organovorum</name>
    <dbReference type="NCBI Taxonomy" id="2930092"/>
    <lineage>
        <taxon>Bacteria</taxon>
        <taxon>Pseudomonadati</taxon>
        <taxon>Pseudomonadota</taxon>
        <taxon>Alphaproteobacteria</taxon>
        <taxon>Sphingomonadales</taxon>
        <taxon>Sphingomonadaceae</taxon>
        <taxon>Novosphingobium</taxon>
    </lineage>
</organism>
<reference evidence="1" key="1">
    <citation type="submission" date="2022-03" db="EMBL/GenBank/DDBJ databases">
        <title>Identification of a novel bacterium isolated from mangrove sediments.</title>
        <authorList>
            <person name="Pan X."/>
        </authorList>
    </citation>
    <scope>NUCLEOTIDE SEQUENCE</scope>
    <source>
        <strain evidence="1">B1949</strain>
    </source>
</reference>
<dbReference type="Gene3D" id="1.25.40.10">
    <property type="entry name" value="Tetratricopeptide repeat domain"/>
    <property type="match status" value="1"/>
</dbReference>
<comment type="caution">
    <text evidence="1">The sequence shown here is derived from an EMBL/GenBank/DDBJ whole genome shotgun (WGS) entry which is preliminary data.</text>
</comment>
<protein>
    <submittedName>
        <fullName evidence="1">Tetratricopeptide repeat protein</fullName>
    </submittedName>
</protein>
<evidence type="ECO:0000313" key="1">
    <source>
        <dbReference type="EMBL" id="MCJ2183938.1"/>
    </source>
</evidence>
<gene>
    <name evidence="1" type="ORF">MTR62_14720</name>
</gene>
<accession>A0ABT0BG26</accession>
<dbReference type="InterPro" id="IPR011990">
    <property type="entry name" value="TPR-like_helical_dom_sf"/>
</dbReference>
<dbReference type="EMBL" id="JALHLF010000068">
    <property type="protein sequence ID" value="MCJ2183938.1"/>
    <property type="molecule type" value="Genomic_DNA"/>
</dbReference>
<name>A0ABT0BG26_9SPHN</name>
<evidence type="ECO:0000313" key="2">
    <source>
        <dbReference type="Proteomes" id="UP001162881"/>
    </source>
</evidence>
<sequence>MSLVEGAARIGHLRDLALAAERSGRPGDAIARFDEALALAPQDAALLNSAGSSALRLKDMARAERLFARAHALAPQNVEFAINLAIALDHLERSREAAELLRRIEPAAQGDRRYWSARASAERESADLDAAALSYERCLAIDPGY</sequence>
<keyword evidence="2" id="KW-1185">Reference proteome</keyword>
<dbReference type="Pfam" id="PF14559">
    <property type="entry name" value="TPR_19"/>
    <property type="match status" value="1"/>
</dbReference>
<dbReference type="RefSeq" id="WP_244022267.1">
    <property type="nucleotide sequence ID" value="NZ_JALHLF010000068.1"/>
</dbReference>
<feature type="non-terminal residue" evidence="1">
    <location>
        <position position="145"/>
    </location>
</feature>
<proteinExistence type="predicted"/>
<dbReference type="SMART" id="SM00028">
    <property type="entry name" value="TPR"/>
    <property type="match status" value="3"/>
</dbReference>
<dbReference type="Proteomes" id="UP001162881">
    <property type="component" value="Unassembled WGS sequence"/>
</dbReference>
<dbReference type="SUPFAM" id="SSF48452">
    <property type="entry name" value="TPR-like"/>
    <property type="match status" value="1"/>
</dbReference>
<dbReference type="InterPro" id="IPR019734">
    <property type="entry name" value="TPR_rpt"/>
</dbReference>